<dbReference type="RefSeq" id="WP_191278778.1">
    <property type="nucleotide sequence ID" value="NZ_BNAD01000003.1"/>
</dbReference>
<reference evidence="2" key="1">
    <citation type="journal article" date="2019" name="Int. J. Syst. Evol. Microbiol.">
        <title>The Global Catalogue of Microorganisms (GCM) 10K type strain sequencing project: providing services to taxonomists for standard genome sequencing and annotation.</title>
        <authorList>
            <consortium name="The Broad Institute Genomics Platform"/>
            <consortium name="The Broad Institute Genome Sequencing Center for Infectious Disease"/>
            <person name="Wu L."/>
            <person name="Ma J."/>
        </authorList>
    </citation>
    <scope>NUCLEOTIDE SEQUENCE [LARGE SCALE GENOMIC DNA]</scope>
    <source>
        <strain evidence="2">CGMCC 1.12791</strain>
    </source>
</reference>
<dbReference type="SUPFAM" id="SSF117892">
    <property type="entry name" value="Band 7/SPFH domain"/>
    <property type="match status" value="1"/>
</dbReference>
<keyword evidence="2" id="KW-1185">Reference proteome</keyword>
<accession>A0ABQ3HGY6</accession>
<evidence type="ECO:0000313" key="2">
    <source>
        <dbReference type="Proteomes" id="UP000597341"/>
    </source>
</evidence>
<dbReference type="EMBL" id="BNAD01000003">
    <property type="protein sequence ID" value="GHE16888.1"/>
    <property type="molecule type" value="Genomic_DNA"/>
</dbReference>
<name>A0ABQ3HGY6_9ACTN</name>
<comment type="caution">
    <text evidence="1">The sequence shown here is derived from an EMBL/GenBank/DDBJ whole genome shotgun (WGS) entry which is preliminary data.</text>
</comment>
<evidence type="ECO:0000313" key="1">
    <source>
        <dbReference type="EMBL" id="GHE16888.1"/>
    </source>
</evidence>
<proteinExistence type="predicted"/>
<gene>
    <name evidence="1" type="ORF">GCM10011376_14980</name>
</gene>
<dbReference type="InterPro" id="IPR036013">
    <property type="entry name" value="Band_7/SPFH_dom_sf"/>
</dbReference>
<sequence length="132" mass="14050">MPFLGGRRGADHAAPRDYVLTGEPVVTADSFVVLVDLVVRYEQSHRPDGAAFGWDPAAETAINAVAVTALRVEAGRAGRDEAVAERTRLADPVLHALSLAPVPAGFTPTLVSFEVRPHEPIAPSRSEFRVVG</sequence>
<dbReference type="Proteomes" id="UP000597341">
    <property type="component" value="Unassembled WGS sequence"/>
</dbReference>
<protein>
    <submittedName>
        <fullName evidence="1">Uncharacterized protein</fullName>
    </submittedName>
</protein>
<organism evidence="1 2">
    <name type="scientific">Nocardioides flavus</name>
    <name type="common">ex Wang et al. 2016</name>
    <dbReference type="NCBI Taxonomy" id="2058780"/>
    <lineage>
        <taxon>Bacteria</taxon>
        <taxon>Bacillati</taxon>
        <taxon>Actinomycetota</taxon>
        <taxon>Actinomycetes</taxon>
        <taxon>Propionibacteriales</taxon>
        <taxon>Nocardioidaceae</taxon>
        <taxon>Nocardioides</taxon>
    </lineage>
</organism>